<keyword evidence="1 3" id="KW-0808">Transferase</keyword>
<dbReference type="RefSeq" id="WP_176006913.1">
    <property type="nucleotide sequence ID" value="NZ_JABWMI010000015.1"/>
</dbReference>
<dbReference type="EMBL" id="JACBJI010000006">
    <property type="protein sequence ID" value="NYA72107.1"/>
    <property type="molecule type" value="Genomic_DNA"/>
</dbReference>
<dbReference type="InterPro" id="IPR000182">
    <property type="entry name" value="GNAT_dom"/>
</dbReference>
<sequence length="165" mass="18169">MSTISIRPIRSEDDARIASIIRSCLNEFEAPTCGSALGDPEIDFMSRAYSGERSAYFVAEENGVILGGAGIAQLENANSDTCELRKMYLSKQARGKGVGNGLMQKCLEIARSFGFEYCYLETFPTMLDAQKLYKRSGFYYLDASKGGTGHTACTVWMQNDLNHAD</sequence>
<dbReference type="InterPro" id="IPR050769">
    <property type="entry name" value="NAT_camello-type"/>
</dbReference>
<dbReference type="SUPFAM" id="SSF55729">
    <property type="entry name" value="Acyl-CoA N-acyltransferases (Nat)"/>
    <property type="match status" value="1"/>
</dbReference>
<dbReference type="CDD" id="cd04301">
    <property type="entry name" value="NAT_SF"/>
    <property type="match status" value="1"/>
</dbReference>
<keyword evidence="4" id="KW-1185">Reference proteome</keyword>
<evidence type="ECO:0000256" key="1">
    <source>
        <dbReference type="ARBA" id="ARBA00022679"/>
    </source>
</evidence>
<dbReference type="Pfam" id="PF00583">
    <property type="entry name" value="Acetyltransf_1"/>
    <property type="match status" value="1"/>
</dbReference>
<dbReference type="InterPro" id="IPR016181">
    <property type="entry name" value="Acyl_CoA_acyltransferase"/>
</dbReference>
<dbReference type="Proteomes" id="UP000535020">
    <property type="component" value="Unassembled WGS sequence"/>
</dbReference>
<reference evidence="3 4" key="1">
    <citation type="submission" date="2020-07" db="EMBL/GenBank/DDBJ databases">
        <authorList>
            <person name="Sun Q."/>
        </authorList>
    </citation>
    <scope>NUCLEOTIDE SEQUENCE [LARGE SCALE GENOMIC DNA]</scope>
    <source>
        <strain evidence="3 4">MAH-1</strain>
    </source>
</reference>
<accession>A0A7Y9C863</accession>
<dbReference type="AlphaFoldDB" id="A0A7Y9C863"/>
<evidence type="ECO:0000313" key="4">
    <source>
        <dbReference type="Proteomes" id="UP000535020"/>
    </source>
</evidence>
<dbReference type="Gene3D" id="3.40.630.30">
    <property type="match status" value="1"/>
</dbReference>
<name>A0A7Y9C863_9FLAO</name>
<evidence type="ECO:0000313" key="3">
    <source>
        <dbReference type="EMBL" id="NYA72107.1"/>
    </source>
</evidence>
<dbReference type="GO" id="GO:0008080">
    <property type="term" value="F:N-acetyltransferase activity"/>
    <property type="evidence" value="ECO:0007669"/>
    <property type="project" value="InterPro"/>
</dbReference>
<feature type="domain" description="N-acetyltransferase" evidence="2">
    <location>
        <begin position="4"/>
        <end position="162"/>
    </location>
</feature>
<dbReference type="PROSITE" id="PS51186">
    <property type="entry name" value="GNAT"/>
    <property type="match status" value="1"/>
</dbReference>
<evidence type="ECO:0000259" key="2">
    <source>
        <dbReference type="PROSITE" id="PS51186"/>
    </source>
</evidence>
<comment type="caution">
    <text evidence="3">The sequence shown here is derived from an EMBL/GenBank/DDBJ whole genome shotgun (WGS) entry which is preliminary data.</text>
</comment>
<gene>
    <name evidence="3" type="ORF">HZF10_14355</name>
</gene>
<proteinExistence type="predicted"/>
<organism evidence="3 4">
    <name type="scientific">Flavobacterium agri</name>
    <dbReference type="NCBI Taxonomy" id="2743471"/>
    <lineage>
        <taxon>Bacteria</taxon>
        <taxon>Pseudomonadati</taxon>
        <taxon>Bacteroidota</taxon>
        <taxon>Flavobacteriia</taxon>
        <taxon>Flavobacteriales</taxon>
        <taxon>Flavobacteriaceae</taxon>
        <taxon>Flavobacterium</taxon>
    </lineage>
</organism>
<dbReference type="PANTHER" id="PTHR13947">
    <property type="entry name" value="GNAT FAMILY N-ACETYLTRANSFERASE"/>
    <property type="match status" value="1"/>
</dbReference>
<protein>
    <submittedName>
        <fullName evidence="3">GNAT family N-acetyltransferase</fullName>
    </submittedName>
</protein>
<dbReference type="PANTHER" id="PTHR13947:SF37">
    <property type="entry name" value="LD18367P"/>
    <property type="match status" value="1"/>
</dbReference>